<feature type="compositionally biased region" description="Polar residues" evidence="1">
    <location>
        <begin position="52"/>
        <end position="66"/>
    </location>
</feature>
<feature type="region of interest" description="Disordered" evidence="1">
    <location>
        <begin position="1"/>
        <end position="23"/>
    </location>
</feature>
<feature type="compositionally biased region" description="Basic and acidic residues" evidence="1">
    <location>
        <begin position="14"/>
        <end position="23"/>
    </location>
</feature>
<gene>
    <name evidence="4" type="ORF">Pla175_21470</name>
</gene>
<dbReference type="InterPro" id="IPR045618">
    <property type="entry name" value="DUF6444"/>
</dbReference>
<proteinExistence type="predicted"/>
<dbReference type="InterPro" id="IPR052344">
    <property type="entry name" value="Transposase-related"/>
</dbReference>
<protein>
    <submittedName>
        <fullName evidence="4">Transposase IS66 family protein</fullName>
    </submittedName>
</protein>
<feature type="domain" description="Transposase IS66 central" evidence="2">
    <location>
        <begin position="196"/>
        <end position="439"/>
    </location>
</feature>
<reference evidence="4 5" key="1">
    <citation type="submission" date="2019-02" db="EMBL/GenBank/DDBJ databases">
        <title>Deep-cultivation of Planctomycetes and their phenomic and genomic characterization uncovers novel biology.</title>
        <authorList>
            <person name="Wiegand S."/>
            <person name="Jogler M."/>
            <person name="Boedeker C."/>
            <person name="Pinto D."/>
            <person name="Vollmers J."/>
            <person name="Rivas-Marin E."/>
            <person name="Kohn T."/>
            <person name="Peeters S.H."/>
            <person name="Heuer A."/>
            <person name="Rast P."/>
            <person name="Oberbeckmann S."/>
            <person name="Bunk B."/>
            <person name="Jeske O."/>
            <person name="Meyerdierks A."/>
            <person name="Storesund J.E."/>
            <person name="Kallscheuer N."/>
            <person name="Luecker S."/>
            <person name="Lage O.M."/>
            <person name="Pohl T."/>
            <person name="Merkel B.J."/>
            <person name="Hornburger P."/>
            <person name="Mueller R.-W."/>
            <person name="Bruemmer F."/>
            <person name="Labrenz M."/>
            <person name="Spormann A.M."/>
            <person name="Op den Camp H."/>
            <person name="Overmann J."/>
            <person name="Amann R."/>
            <person name="Jetten M.S.M."/>
            <person name="Mascher T."/>
            <person name="Medema M.H."/>
            <person name="Devos D.P."/>
            <person name="Kaster A.-K."/>
            <person name="Ovreas L."/>
            <person name="Rohde M."/>
            <person name="Galperin M.Y."/>
            <person name="Jogler C."/>
        </authorList>
    </citation>
    <scope>NUCLEOTIDE SEQUENCE [LARGE SCALE GENOMIC DNA]</scope>
    <source>
        <strain evidence="4 5">Pla175</strain>
    </source>
</reference>
<evidence type="ECO:0000259" key="2">
    <source>
        <dbReference type="Pfam" id="PF03050"/>
    </source>
</evidence>
<evidence type="ECO:0000313" key="5">
    <source>
        <dbReference type="Proteomes" id="UP000317429"/>
    </source>
</evidence>
<keyword evidence="5" id="KW-1185">Reference proteome</keyword>
<dbReference type="InterPro" id="IPR004291">
    <property type="entry name" value="Transposase_IS66_central"/>
</dbReference>
<evidence type="ECO:0000313" key="4">
    <source>
        <dbReference type="EMBL" id="QDU88765.1"/>
    </source>
</evidence>
<dbReference type="NCBIfam" id="NF033517">
    <property type="entry name" value="transpos_IS66"/>
    <property type="match status" value="1"/>
</dbReference>
<dbReference type="Proteomes" id="UP000317429">
    <property type="component" value="Chromosome"/>
</dbReference>
<evidence type="ECO:0000256" key="1">
    <source>
        <dbReference type="SAM" id="MobiDB-lite"/>
    </source>
</evidence>
<dbReference type="PANTHER" id="PTHR33678">
    <property type="entry name" value="BLL1576 PROTEIN"/>
    <property type="match status" value="1"/>
</dbReference>
<dbReference type="Pfam" id="PF20042">
    <property type="entry name" value="DUF6444"/>
    <property type="match status" value="1"/>
</dbReference>
<feature type="compositionally biased region" description="Basic residues" evidence="1">
    <location>
        <begin position="82"/>
        <end position="97"/>
    </location>
</feature>
<feature type="domain" description="DUF6444" evidence="3">
    <location>
        <begin position="19"/>
        <end position="98"/>
    </location>
</feature>
<organism evidence="4 5">
    <name type="scientific">Pirellulimonas nuda</name>
    <dbReference type="NCBI Taxonomy" id="2528009"/>
    <lineage>
        <taxon>Bacteria</taxon>
        <taxon>Pseudomonadati</taxon>
        <taxon>Planctomycetota</taxon>
        <taxon>Planctomycetia</taxon>
        <taxon>Pirellulales</taxon>
        <taxon>Lacipirellulaceae</taxon>
        <taxon>Pirellulimonas</taxon>
    </lineage>
</organism>
<dbReference type="Pfam" id="PF03050">
    <property type="entry name" value="DDE_Tnp_IS66"/>
    <property type="match status" value="1"/>
</dbReference>
<feature type="region of interest" description="Disordered" evidence="1">
    <location>
        <begin position="52"/>
        <end position="97"/>
    </location>
</feature>
<dbReference type="EMBL" id="CP036291">
    <property type="protein sequence ID" value="QDU88765.1"/>
    <property type="molecule type" value="Genomic_DNA"/>
</dbReference>
<evidence type="ECO:0000259" key="3">
    <source>
        <dbReference type="Pfam" id="PF20042"/>
    </source>
</evidence>
<sequence length="491" mass="55009">MDFGPNARMRVPKPRIELPPEAEPARDFIEVLVARYEKRIDELEKRVASLTAQVQKLTPRNSSLPPSSEHPHAKPQPPLRPGNKRKQGGQKGHKRHLRALVPSEQCRSVMACYPAGCRRCGGRLRPDATEPKRHQVWDLPPIQPAIDEYQLFRGHCPGCGITTRAELPPGVPGGQCGPRLAAFTGLLMGHFRQSKRRASAFLGDLLNIPCSPAWTVKIQNLVSGAVAAPYEELRSKLTQQKQLYVDESPTKESKQKAWLWVAVAPAFAVFGVFGNRSRESLVSLVGDYSGIILNCDRAKMYLDGKRLQWCWAHLKRDIQNLIDSPNGQVKHLGRDLMREHVRLFKLWNRYKAGKIKWRAFQADAAPIRDSVNGLVLRGSYSGNKQLVGFCDGLLPRKEHLWTSLEVEGVEPTNNTAERALRPAVIYRKLSFGTQSASGSRYLERMLSVSETCRLQNRSAYEYLVEAMQAHFARRTAPSLLTAKSANAYAAA</sequence>
<accession>A0A518DBA2</accession>
<dbReference type="PANTHER" id="PTHR33678:SF2">
    <property type="match status" value="1"/>
</dbReference>
<dbReference type="KEGG" id="pnd:Pla175_21470"/>
<name>A0A518DBA2_9BACT</name>
<dbReference type="AlphaFoldDB" id="A0A518DBA2"/>